<feature type="domain" description="Enoyl-CoA hydratase/isomerase" evidence="5">
    <location>
        <begin position="120"/>
        <end position="492"/>
    </location>
</feature>
<dbReference type="InterPro" id="IPR032259">
    <property type="entry name" value="HIBYL-CoA-H"/>
</dbReference>
<dbReference type="PANTHER" id="PTHR43176:SF3">
    <property type="entry name" value="3-HYDROXYISOBUTYRYL-COA HYDROLASE, MITOCHONDRIAL"/>
    <property type="match status" value="1"/>
</dbReference>
<accession>A0A4D9CSZ4</accession>
<evidence type="ECO:0000259" key="5">
    <source>
        <dbReference type="Pfam" id="PF16113"/>
    </source>
</evidence>
<dbReference type="Gene3D" id="3.90.226.10">
    <property type="entry name" value="2-enoyl-CoA Hydratase, Chain A, domain 1"/>
    <property type="match status" value="1"/>
</dbReference>
<evidence type="ECO:0000313" key="7">
    <source>
        <dbReference type="Proteomes" id="UP000355283"/>
    </source>
</evidence>
<dbReference type="AlphaFoldDB" id="A0A4D9CSZ4"/>
<comment type="catalytic activity">
    <reaction evidence="1">
        <text>3-hydroxy-2-methylpropanoyl-CoA + H2O = 3-hydroxy-2-methylpropanoate + CoA + H(+)</text>
        <dbReference type="Rhea" id="RHEA:20888"/>
        <dbReference type="ChEBI" id="CHEBI:11805"/>
        <dbReference type="ChEBI" id="CHEBI:15377"/>
        <dbReference type="ChEBI" id="CHEBI:15378"/>
        <dbReference type="ChEBI" id="CHEBI:57287"/>
        <dbReference type="ChEBI" id="CHEBI:57340"/>
        <dbReference type="EC" id="3.1.2.4"/>
    </reaction>
</comment>
<proteinExistence type="predicted"/>
<feature type="region of interest" description="Disordered" evidence="4">
    <location>
        <begin position="21"/>
        <end position="50"/>
    </location>
</feature>
<comment type="caution">
    <text evidence="6">The sequence shown here is derived from an EMBL/GenBank/DDBJ whole genome shotgun (WGS) entry which is preliminary data.</text>
</comment>
<organism evidence="6 7">
    <name type="scientific">Nannochloropsis salina CCMP1776</name>
    <dbReference type="NCBI Taxonomy" id="1027361"/>
    <lineage>
        <taxon>Eukaryota</taxon>
        <taxon>Sar</taxon>
        <taxon>Stramenopiles</taxon>
        <taxon>Ochrophyta</taxon>
        <taxon>Eustigmatophyceae</taxon>
        <taxon>Eustigmatales</taxon>
        <taxon>Monodopsidaceae</taxon>
        <taxon>Microchloropsis</taxon>
        <taxon>Microchloropsis salina</taxon>
    </lineage>
</organism>
<dbReference type="Proteomes" id="UP000355283">
    <property type="component" value="Unassembled WGS sequence"/>
</dbReference>
<keyword evidence="3" id="KW-0378">Hydrolase</keyword>
<dbReference type="InterPro" id="IPR029045">
    <property type="entry name" value="ClpP/crotonase-like_dom_sf"/>
</dbReference>
<name>A0A4D9CSZ4_9STRA</name>
<gene>
    <name evidence="6" type="ORF">NSK_008069</name>
</gene>
<dbReference type="Pfam" id="PF16113">
    <property type="entry name" value="ECH_2"/>
    <property type="match status" value="1"/>
</dbReference>
<evidence type="ECO:0000256" key="4">
    <source>
        <dbReference type="SAM" id="MobiDB-lite"/>
    </source>
</evidence>
<evidence type="ECO:0000256" key="2">
    <source>
        <dbReference type="ARBA" id="ARBA00011915"/>
    </source>
</evidence>
<keyword evidence="7" id="KW-1185">Reference proteome</keyword>
<dbReference type="GO" id="GO:0006574">
    <property type="term" value="P:L-valine catabolic process"/>
    <property type="evidence" value="ECO:0007669"/>
    <property type="project" value="TreeGrafter"/>
</dbReference>
<evidence type="ECO:0000313" key="6">
    <source>
        <dbReference type="EMBL" id="TFJ80643.1"/>
    </source>
</evidence>
<dbReference type="GO" id="GO:0003860">
    <property type="term" value="F:3-hydroxyisobutyryl-CoA hydrolase activity"/>
    <property type="evidence" value="ECO:0007669"/>
    <property type="project" value="UniProtKB-EC"/>
</dbReference>
<feature type="compositionally biased region" description="Low complexity" evidence="4">
    <location>
        <begin position="21"/>
        <end position="39"/>
    </location>
</feature>
<dbReference type="EC" id="3.1.2.4" evidence="2"/>
<dbReference type="CDD" id="cd06558">
    <property type="entry name" value="crotonase-like"/>
    <property type="match status" value="1"/>
</dbReference>
<protein>
    <recommendedName>
        <fullName evidence="2">3-hydroxyisobutyryl-CoA hydrolase</fullName>
        <ecNumber evidence="2">3.1.2.4</ecNumber>
    </recommendedName>
</protein>
<dbReference type="OrthoDB" id="1737613at2759"/>
<dbReference type="SUPFAM" id="SSF52096">
    <property type="entry name" value="ClpP/crotonase"/>
    <property type="match status" value="1"/>
</dbReference>
<evidence type="ECO:0000256" key="1">
    <source>
        <dbReference type="ARBA" id="ARBA00001709"/>
    </source>
</evidence>
<dbReference type="Gene3D" id="3.30.300.220">
    <property type="match status" value="1"/>
</dbReference>
<dbReference type="InterPro" id="IPR045004">
    <property type="entry name" value="ECH_dom"/>
</dbReference>
<evidence type="ECO:0000256" key="3">
    <source>
        <dbReference type="ARBA" id="ARBA00022801"/>
    </source>
</evidence>
<sequence length="503" mass="54266">MIPLFRPAHHRLLRLLAHISRTSSSTSSPTSSSPPFSTSSPPPSSSPSPSILAHLSSSGIGHITLNRPSALNALTLEMVRSLMTLFSPSSASSSSSIPSPSPSAWAAGLGKTMPLDEQGAPINLIVMRGAGGKAFCAGGDVVSVRAAVLARGMKCAGEKGHAAADFFREEYQLNNLIWEMNARDAGGEGRGGTERPLLQVSLWDGVVMGGGVGLGIGSAFRIVTEKTVFAMPETAIGFFPDVGGSYWLPRLSFPASGQGEGGREGGREEGREGLGRYIGLTGVRLKGWDLMWAGIGTHFVKSGEVDAMLQALEALREGGKEGRMRWEEVEEVLGRYRVQEDEAREGLRTCSLQTHEQDIAEVFGRREGGREGGVEGVLARLRDMAEGKEGGREGGREGRQEWASKTLALLERASPTALKVTWRLLEEGRKGGREGGRAATFPLEYRVAMGHMRRDSDFVEGVRALLVDKDGKPRWKRRRVEEVGEEEVAAYFQPLGEGEWRGR</sequence>
<dbReference type="PANTHER" id="PTHR43176">
    <property type="entry name" value="3-HYDROXYISOBUTYRYL-COA HYDROLASE-RELATED"/>
    <property type="match status" value="1"/>
</dbReference>
<reference evidence="6 7" key="1">
    <citation type="submission" date="2019-01" db="EMBL/GenBank/DDBJ databases">
        <title>Nuclear Genome Assembly of the Microalgal Biofuel strain Nannochloropsis salina CCMP1776.</title>
        <authorList>
            <person name="Hovde B."/>
        </authorList>
    </citation>
    <scope>NUCLEOTIDE SEQUENCE [LARGE SCALE GENOMIC DNA]</scope>
    <source>
        <strain evidence="6 7">CCMP1776</strain>
    </source>
</reference>
<dbReference type="EMBL" id="SDOX01000159">
    <property type="protein sequence ID" value="TFJ80643.1"/>
    <property type="molecule type" value="Genomic_DNA"/>
</dbReference>